<dbReference type="InterPro" id="IPR038717">
    <property type="entry name" value="Tc1-like_DDE_dom"/>
</dbReference>
<comment type="caution">
    <text evidence="2">The sequence shown here is derived from an EMBL/GenBank/DDBJ whole genome shotgun (WGS) entry which is preliminary data.</text>
</comment>
<evidence type="ECO:0000313" key="3">
    <source>
        <dbReference type="Proteomes" id="UP000031668"/>
    </source>
</evidence>
<dbReference type="Pfam" id="PF13358">
    <property type="entry name" value="DDE_3"/>
    <property type="match status" value="1"/>
</dbReference>
<dbReference type="Proteomes" id="UP000031668">
    <property type="component" value="Unassembled WGS sequence"/>
</dbReference>
<evidence type="ECO:0000313" key="2">
    <source>
        <dbReference type="EMBL" id="KII61351.1"/>
    </source>
</evidence>
<feature type="domain" description="Tc1-like transposase DDE" evidence="1">
    <location>
        <begin position="6"/>
        <end position="96"/>
    </location>
</feature>
<dbReference type="InterPro" id="IPR036397">
    <property type="entry name" value="RNaseH_sf"/>
</dbReference>
<accession>A0A0C2MI69</accession>
<organism evidence="2 3">
    <name type="scientific">Thelohanellus kitauei</name>
    <name type="common">Myxosporean</name>
    <dbReference type="NCBI Taxonomy" id="669202"/>
    <lineage>
        <taxon>Eukaryota</taxon>
        <taxon>Metazoa</taxon>
        <taxon>Cnidaria</taxon>
        <taxon>Myxozoa</taxon>
        <taxon>Myxosporea</taxon>
        <taxon>Bivalvulida</taxon>
        <taxon>Platysporina</taxon>
        <taxon>Myxobolidae</taxon>
        <taxon>Thelohanellus</taxon>
    </lineage>
</organism>
<dbReference type="OrthoDB" id="5977738at2759"/>
<name>A0A0C2MI69_THEKT</name>
<protein>
    <recommendedName>
        <fullName evidence="1">Tc1-like transposase DDE domain-containing protein</fullName>
    </recommendedName>
</protein>
<proteinExistence type="predicted"/>
<keyword evidence="3" id="KW-1185">Reference proteome</keyword>
<dbReference type="EMBL" id="JWZT01005339">
    <property type="protein sequence ID" value="KII61351.1"/>
    <property type="molecule type" value="Genomic_DNA"/>
</dbReference>
<dbReference type="GO" id="GO:0003676">
    <property type="term" value="F:nucleic acid binding"/>
    <property type="evidence" value="ECO:0007669"/>
    <property type="project" value="InterPro"/>
</dbReference>
<dbReference type="AlphaFoldDB" id="A0A0C2MI69"/>
<evidence type="ECO:0000259" key="1">
    <source>
        <dbReference type="Pfam" id="PF13358"/>
    </source>
</evidence>
<reference evidence="2 3" key="1">
    <citation type="journal article" date="2014" name="Genome Biol. Evol.">
        <title>The genome of the myxosporean Thelohanellus kitauei shows adaptations to nutrient acquisition within its fish host.</title>
        <authorList>
            <person name="Yang Y."/>
            <person name="Xiong J."/>
            <person name="Zhou Z."/>
            <person name="Huo F."/>
            <person name="Miao W."/>
            <person name="Ran C."/>
            <person name="Liu Y."/>
            <person name="Zhang J."/>
            <person name="Feng J."/>
            <person name="Wang M."/>
            <person name="Wang M."/>
            <person name="Wang L."/>
            <person name="Yao B."/>
        </authorList>
    </citation>
    <scope>NUCLEOTIDE SEQUENCE [LARGE SCALE GENOMIC DNA]</scope>
    <source>
        <strain evidence="2">Wuqing</strain>
    </source>
</reference>
<sequence length="123" mass="13630">MILAASRANVVNSEAVQGSVNTKVRKSLLASTKKILSEAKNFIFVMDNVDFHHAVTFRENSNFSIVYLPPHSPMLNTCVVVISIIKFNVRRNSPAKGILDLISRMNEATQGVSSQNLENCIMH</sequence>
<gene>
    <name evidence="2" type="ORF">RF11_12765</name>
</gene>
<dbReference type="Gene3D" id="3.30.420.10">
    <property type="entry name" value="Ribonuclease H-like superfamily/Ribonuclease H"/>
    <property type="match status" value="1"/>
</dbReference>